<keyword evidence="4" id="KW-1185">Reference proteome</keyword>
<evidence type="ECO:0000313" key="3">
    <source>
        <dbReference type="EMBL" id="MDR7302685.1"/>
    </source>
</evidence>
<dbReference type="RefSeq" id="WP_310274425.1">
    <property type="nucleotide sequence ID" value="NZ_JAVDXW010000001.1"/>
</dbReference>
<dbReference type="Proteomes" id="UP001180845">
    <property type="component" value="Unassembled WGS sequence"/>
</dbReference>
<feature type="region of interest" description="Disordered" evidence="1">
    <location>
        <begin position="141"/>
        <end position="184"/>
    </location>
</feature>
<reference evidence="3" key="1">
    <citation type="submission" date="2023-07" db="EMBL/GenBank/DDBJ databases">
        <title>Sequencing the genomes of 1000 actinobacteria strains.</title>
        <authorList>
            <person name="Klenk H.-P."/>
        </authorList>
    </citation>
    <scope>NUCLEOTIDE SEQUENCE</scope>
    <source>
        <strain evidence="3">DSM 45977</strain>
    </source>
</reference>
<sequence length="184" mass="20665">MASGRSGDSPRRRRGESTPRRRSERSEDRRRRSGAGAVRGTAKRPGGRNSARPRASAGTGGAFKLSSTRRAAVLAIVVCAMALSVSVPLRTYLSQQEELAMRHRQQAELTRDVRELVERKQRLSDPTRIEAEARKRLGYVRPGETPYEVRLPEGLRRPDPKPAPEPRNKPWYQQLWQSLTGKGS</sequence>
<feature type="compositionally biased region" description="Polar residues" evidence="1">
    <location>
        <begin position="174"/>
        <end position="184"/>
    </location>
</feature>
<dbReference type="Pfam" id="PF04977">
    <property type="entry name" value="DivIC"/>
    <property type="match status" value="1"/>
</dbReference>
<feature type="region of interest" description="Disordered" evidence="1">
    <location>
        <begin position="1"/>
        <end position="65"/>
    </location>
</feature>
<keyword evidence="3" id="KW-0132">Cell division</keyword>
<proteinExistence type="predicted"/>
<keyword evidence="2" id="KW-0472">Membrane</keyword>
<dbReference type="InterPro" id="IPR007060">
    <property type="entry name" value="FtsL/DivIC"/>
</dbReference>
<feature type="transmembrane region" description="Helical" evidence="2">
    <location>
        <begin position="71"/>
        <end position="93"/>
    </location>
</feature>
<dbReference type="GO" id="GO:0051301">
    <property type="term" value="P:cell division"/>
    <property type="evidence" value="ECO:0007669"/>
    <property type="project" value="UniProtKB-KW"/>
</dbReference>
<name>A0AAE3ZF14_9ACTN</name>
<evidence type="ECO:0000313" key="4">
    <source>
        <dbReference type="Proteomes" id="UP001180845"/>
    </source>
</evidence>
<organism evidence="3 4">
    <name type="scientific">Haloactinomyces albus</name>
    <dbReference type="NCBI Taxonomy" id="1352928"/>
    <lineage>
        <taxon>Bacteria</taxon>
        <taxon>Bacillati</taxon>
        <taxon>Actinomycetota</taxon>
        <taxon>Actinomycetes</taxon>
        <taxon>Actinopolysporales</taxon>
        <taxon>Actinopolysporaceae</taxon>
        <taxon>Haloactinomyces</taxon>
    </lineage>
</organism>
<keyword evidence="2" id="KW-0812">Transmembrane</keyword>
<comment type="caution">
    <text evidence="3">The sequence shown here is derived from an EMBL/GenBank/DDBJ whole genome shotgun (WGS) entry which is preliminary data.</text>
</comment>
<evidence type="ECO:0000256" key="2">
    <source>
        <dbReference type="SAM" id="Phobius"/>
    </source>
</evidence>
<protein>
    <submittedName>
        <fullName evidence="3">Cell division protein FtsB</fullName>
    </submittedName>
</protein>
<dbReference type="AlphaFoldDB" id="A0AAE3ZF14"/>
<gene>
    <name evidence="3" type="ORF">JOF55_002866</name>
</gene>
<feature type="compositionally biased region" description="Basic and acidic residues" evidence="1">
    <location>
        <begin position="150"/>
        <end position="168"/>
    </location>
</feature>
<accession>A0AAE3ZF14</accession>
<dbReference type="EMBL" id="JAVDXW010000001">
    <property type="protein sequence ID" value="MDR7302685.1"/>
    <property type="molecule type" value="Genomic_DNA"/>
</dbReference>
<keyword evidence="2" id="KW-1133">Transmembrane helix</keyword>
<evidence type="ECO:0000256" key="1">
    <source>
        <dbReference type="SAM" id="MobiDB-lite"/>
    </source>
</evidence>
<keyword evidence="3" id="KW-0131">Cell cycle</keyword>
<feature type="compositionally biased region" description="Basic and acidic residues" evidence="1">
    <location>
        <begin position="15"/>
        <end position="30"/>
    </location>
</feature>